<accession>A0A6L6PAS1</accession>
<protein>
    <submittedName>
        <fullName evidence="2">DUF861 domain-containing protein</fullName>
    </submittedName>
</protein>
<dbReference type="Pfam" id="PF05899">
    <property type="entry name" value="Cupin_3"/>
    <property type="match status" value="1"/>
</dbReference>
<dbReference type="PANTHER" id="PTHR40943">
    <property type="entry name" value="CYTOPLASMIC PROTEIN-RELATED"/>
    <property type="match status" value="1"/>
</dbReference>
<feature type="domain" description="(S)-ureidoglycine aminohydrolase cupin" evidence="1">
    <location>
        <begin position="44"/>
        <end position="117"/>
    </location>
</feature>
<evidence type="ECO:0000313" key="3">
    <source>
        <dbReference type="Proteomes" id="UP000475582"/>
    </source>
</evidence>
<dbReference type="InterPro" id="IPR011051">
    <property type="entry name" value="RmlC_Cupin_sf"/>
</dbReference>
<dbReference type="AlphaFoldDB" id="A0A6L6PAS1"/>
<dbReference type="OrthoDB" id="663248at2"/>
<sequence>MSLTRISNAIRQQDLHLIGPVSLLGATIESGTVDAYALGTFGAPTDPASAGYFGVTRGVFRMTYPFSEQATVVQGSVRLTEVASGASAVYETGDSWFVTQGTEVLWEIQSDFFIKHFFCHAVA</sequence>
<evidence type="ECO:0000313" key="2">
    <source>
        <dbReference type="EMBL" id="MTV36034.1"/>
    </source>
</evidence>
<gene>
    <name evidence="2" type="ORF">GM676_00355</name>
</gene>
<dbReference type="Gene3D" id="2.60.120.10">
    <property type="entry name" value="Jelly Rolls"/>
    <property type="match status" value="1"/>
</dbReference>
<dbReference type="EMBL" id="WNKY01000001">
    <property type="protein sequence ID" value="MTV36034.1"/>
    <property type="molecule type" value="Genomic_DNA"/>
</dbReference>
<organism evidence="2 3">
    <name type="scientific">Duganella radicis</name>
    <dbReference type="NCBI Taxonomy" id="551988"/>
    <lineage>
        <taxon>Bacteria</taxon>
        <taxon>Pseudomonadati</taxon>
        <taxon>Pseudomonadota</taxon>
        <taxon>Betaproteobacteria</taxon>
        <taxon>Burkholderiales</taxon>
        <taxon>Oxalobacteraceae</taxon>
        <taxon>Telluria group</taxon>
        <taxon>Duganella</taxon>
    </lineage>
</organism>
<reference evidence="2 3" key="1">
    <citation type="submission" date="2019-11" db="EMBL/GenBank/DDBJ databases">
        <title>Type strains purchased from KCTC, JCM and DSMZ.</title>
        <authorList>
            <person name="Lu H."/>
        </authorList>
    </citation>
    <scope>NUCLEOTIDE SEQUENCE [LARGE SCALE GENOMIC DNA]</scope>
    <source>
        <strain evidence="2 3">KCTC 22382</strain>
    </source>
</reference>
<name>A0A6L6PAS1_9BURK</name>
<dbReference type="RefSeq" id="WP_155461398.1">
    <property type="nucleotide sequence ID" value="NZ_WNKY01000001.1"/>
</dbReference>
<dbReference type="PANTHER" id="PTHR40943:SF1">
    <property type="entry name" value="CYTOPLASMIC PROTEIN"/>
    <property type="match status" value="1"/>
</dbReference>
<dbReference type="Proteomes" id="UP000475582">
    <property type="component" value="Unassembled WGS sequence"/>
</dbReference>
<keyword evidence="3" id="KW-1185">Reference proteome</keyword>
<dbReference type="InterPro" id="IPR008579">
    <property type="entry name" value="UGlyAH_Cupin_dom"/>
</dbReference>
<comment type="caution">
    <text evidence="2">The sequence shown here is derived from an EMBL/GenBank/DDBJ whole genome shotgun (WGS) entry which is preliminary data.</text>
</comment>
<evidence type="ECO:0000259" key="1">
    <source>
        <dbReference type="Pfam" id="PF05899"/>
    </source>
</evidence>
<proteinExistence type="predicted"/>
<dbReference type="InterPro" id="IPR014710">
    <property type="entry name" value="RmlC-like_jellyroll"/>
</dbReference>
<dbReference type="SUPFAM" id="SSF51182">
    <property type="entry name" value="RmlC-like cupins"/>
    <property type="match status" value="1"/>
</dbReference>